<feature type="transmembrane region" description="Helical" evidence="1">
    <location>
        <begin position="85"/>
        <end position="103"/>
    </location>
</feature>
<keyword evidence="1" id="KW-0472">Membrane</keyword>
<protein>
    <submittedName>
        <fullName evidence="2">DUF1640 domain-containing protein</fullName>
    </submittedName>
</protein>
<proteinExistence type="predicted"/>
<evidence type="ECO:0000313" key="3">
    <source>
        <dbReference type="Proteomes" id="UP000662736"/>
    </source>
</evidence>
<evidence type="ECO:0000313" key="2">
    <source>
        <dbReference type="EMBL" id="QSX17273.1"/>
    </source>
</evidence>
<keyword evidence="1" id="KW-0812">Transmembrane</keyword>
<name>A0AAX1M5J4_GLAPU</name>
<dbReference type="Proteomes" id="UP000662736">
    <property type="component" value="Chromosome"/>
</dbReference>
<evidence type="ECO:0000256" key="1">
    <source>
        <dbReference type="SAM" id="Phobius"/>
    </source>
</evidence>
<sequence length="104" mass="11829">MDATMSIRFDKLRFVKKLQEANQPPEVAEAFAEAFADALDDALEQSQRTLLSKADFELRMTQMEAKFDTKLAQLETRLTDTMYKMAGIIVAAMSLIMGLMRFIN</sequence>
<dbReference type="RefSeq" id="WP_062924207.1">
    <property type="nucleotide sequence ID" value="NZ_CP069308.1"/>
</dbReference>
<accession>A0AAX1M5J4</accession>
<keyword evidence="1" id="KW-1133">Transmembrane helix</keyword>
<dbReference type="AlphaFoldDB" id="A0AAX1M5J4"/>
<organism evidence="2 3">
    <name type="scientific">Glaesserella parasuis</name>
    <name type="common">Haemophilus parasuis</name>
    <dbReference type="NCBI Taxonomy" id="738"/>
    <lineage>
        <taxon>Bacteria</taxon>
        <taxon>Pseudomonadati</taxon>
        <taxon>Pseudomonadota</taxon>
        <taxon>Gammaproteobacteria</taxon>
        <taxon>Pasteurellales</taxon>
        <taxon>Pasteurellaceae</taxon>
        <taxon>Glaesserella</taxon>
    </lineage>
</organism>
<gene>
    <name evidence="2" type="ORF">J1G54_01465</name>
</gene>
<dbReference type="Gene3D" id="1.20.5.340">
    <property type="match status" value="1"/>
</dbReference>
<dbReference type="EMBL" id="CP071491">
    <property type="protein sequence ID" value="QSX17273.1"/>
    <property type="molecule type" value="Genomic_DNA"/>
</dbReference>
<reference evidence="2" key="1">
    <citation type="submission" date="2021-03" db="EMBL/GenBank/DDBJ databases">
        <title>Characterization of a novel Integrative Conjugative Element in Glaesserella parasuis.</title>
        <authorList>
            <person name="Hu G."/>
            <person name="Sun H."/>
        </authorList>
    </citation>
    <scope>NUCLEOTIDE SEQUENCE</scope>
    <source>
        <strain evidence="2">GHP1807</strain>
    </source>
</reference>